<dbReference type="OrthoDB" id="5469508at2"/>
<feature type="domain" description="Leucine-binding protein" evidence="4">
    <location>
        <begin position="28"/>
        <end position="369"/>
    </location>
</feature>
<organism evidence="5 6">
    <name type="scientific">Derxia gummosa DSM 723</name>
    <dbReference type="NCBI Taxonomy" id="1121388"/>
    <lineage>
        <taxon>Bacteria</taxon>
        <taxon>Pseudomonadati</taxon>
        <taxon>Pseudomonadota</taxon>
        <taxon>Betaproteobacteria</taxon>
        <taxon>Burkholderiales</taxon>
        <taxon>Alcaligenaceae</taxon>
        <taxon>Derxia</taxon>
    </lineage>
</organism>
<sequence length="380" mass="39599">MHKFAGMLLPAFCVLAVASNAEAQEAVIKIGHVAPMSGGQAHLGKDNEAGAKLAIEDLNKAGITIGGKKAKFVLVSEDDGADPRQGTAVAQKLVDAKVVGVVGHLNSGTSIPASKIYYDAGIPQISPSSTAPKYTQQGFNTTFRVVANDSQLGARLGQYAVSQLKAKKVAVIDDRTAYGQGVADEFSKAAKAAGAAIVATQFTTDKATEFSAILTAVKSAAPDVVFYGGMDAQAGPLLRQMKQLGINAKLMGGDGICTEGLVNLAGDGMADGQVICAEAGGVTGEEEKGMEAFRADFKKRTGGEVQLYAPYVYDAVMVLADSIKKAGSAEPDRYLPYLAKADYKGVTGRISFDSKGDIKNGSLTLYSYKAGKRERIAVVK</sequence>
<dbReference type="InterPro" id="IPR028082">
    <property type="entry name" value="Peripla_BP_I"/>
</dbReference>
<evidence type="ECO:0000313" key="5">
    <source>
        <dbReference type="Proteomes" id="UP000675920"/>
    </source>
</evidence>
<dbReference type="PANTHER" id="PTHR47151:SF2">
    <property type="entry name" value="AMINO ACID BINDING PROTEIN"/>
    <property type="match status" value="1"/>
</dbReference>
<protein>
    <submittedName>
        <fullName evidence="6">Branched-chain amino acid ABC transporter substrate-binding protein</fullName>
    </submittedName>
</protein>
<comment type="similarity">
    <text evidence="1">Belongs to the leucine-binding protein family.</text>
</comment>
<keyword evidence="2 3" id="KW-0732">Signal</keyword>
<dbReference type="AlphaFoldDB" id="A0A8B6X5X3"/>
<accession>A0A8B6X5X3</accession>
<proteinExistence type="inferred from homology"/>
<reference evidence="6" key="5">
    <citation type="journal article" date="2004" name="J. Biol. Chem.">
        <title>X-ray structures of the leucine-binding protein illustrate conformational changes and the basis of ligand specificity.</title>
        <authorList>
            <person name="Magnusson U."/>
            <person name="Salopek-Sondi B."/>
            <person name="Luck L.A."/>
            <person name="Mowbray S.L."/>
        </authorList>
    </citation>
    <scope>NUCLEOTIDE SEQUENCE</scope>
</reference>
<keyword evidence="5" id="KW-1185">Reference proteome</keyword>
<dbReference type="PANTHER" id="PTHR47151">
    <property type="entry name" value="LEU/ILE/VAL-BINDING ABC TRANSPORTER SUBUNIT"/>
    <property type="match status" value="1"/>
</dbReference>
<dbReference type="Pfam" id="PF13458">
    <property type="entry name" value="Peripla_BP_6"/>
    <property type="match status" value="1"/>
</dbReference>
<dbReference type="SUPFAM" id="SSF53822">
    <property type="entry name" value="Periplasmic binding protein-like I"/>
    <property type="match status" value="1"/>
</dbReference>
<feature type="signal peptide" evidence="3">
    <location>
        <begin position="1"/>
        <end position="23"/>
    </location>
</feature>
<evidence type="ECO:0000256" key="1">
    <source>
        <dbReference type="ARBA" id="ARBA00010062"/>
    </source>
</evidence>
<reference evidence="6" key="1">
    <citation type="journal article" date="1999" name="AAPS PharmSci">
        <title>The Venus flytrap of periplasmic binding proteins: an ancient protein module present in multiple drug receptors.</title>
        <authorList>
            <person name="Felder C.B."/>
            <person name="Graul R.C."/>
            <person name="Lee A.Y."/>
            <person name="Merkle H.P."/>
            <person name="Sadee W."/>
        </authorList>
    </citation>
    <scope>NUCLEOTIDE SEQUENCE</scope>
</reference>
<dbReference type="CDD" id="cd06342">
    <property type="entry name" value="PBP1_ABC_LIVBP-like"/>
    <property type="match status" value="1"/>
</dbReference>
<reference evidence="6" key="6">
    <citation type="journal article" date="2009" name="Nat. Rev. Mol. Cell Biol.">
        <title>ABC transporters: the power to change.</title>
        <authorList>
            <person name="Rees D.C."/>
            <person name="Johnson E."/>
            <person name="Lewinson O."/>
        </authorList>
    </citation>
    <scope>NUCLEOTIDE SEQUENCE</scope>
</reference>
<feature type="chain" id="PRO_5034417873" evidence="3">
    <location>
        <begin position="24"/>
        <end position="380"/>
    </location>
</feature>
<reference evidence="6" key="7">
    <citation type="journal article" date="2015" name="Biochem. Soc. Trans.">
        <title>Structural basis for the mechanism of ABC transporters.</title>
        <authorList>
            <person name="Beis K."/>
        </authorList>
    </citation>
    <scope>NUCLEOTIDE SEQUENCE</scope>
</reference>
<evidence type="ECO:0000313" key="6">
    <source>
        <dbReference type="RefSeq" id="WP_028312377.1"/>
    </source>
</evidence>
<evidence type="ECO:0000256" key="2">
    <source>
        <dbReference type="ARBA" id="ARBA00022729"/>
    </source>
</evidence>
<dbReference type="Gene3D" id="3.40.50.2300">
    <property type="match status" value="2"/>
</dbReference>
<dbReference type="RefSeq" id="WP_028312377.1">
    <property type="nucleotide sequence ID" value="NZ_AXWS01000018.1"/>
</dbReference>
<dbReference type="Proteomes" id="UP000675920">
    <property type="component" value="Unplaced"/>
</dbReference>
<evidence type="ECO:0000256" key="3">
    <source>
        <dbReference type="SAM" id="SignalP"/>
    </source>
</evidence>
<reference evidence="6" key="8">
    <citation type="submission" date="2025-08" db="UniProtKB">
        <authorList>
            <consortium name="RefSeq"/>
        </authorList>
    </citation>
    <scope>IDENTIFICATION</scope>
</reference>
<reference evidence="6" key="2">
    <citation type="journal article" date="2003" name="Mol. Biol. Evol.">
        <title>Parallel evolution of ligand specificity between LacI/GalR family repressors and periplasmic sugar-binding proteins.</title>
        <authorList>
            <person name="Fukami-Kobayashi K."/>
            <person name="Tateno Y."/>
            <person name="Nishikawa K."/>
        </authorList>
    </citation>
    <scope>NUCLEOTIDE SEQUENCE</scope>
</reference>
<reference evidence="6" key="4">
    <citation type="journal article" date="2004" name="Curr. Opin. Struct. Biol.">
        <title>Periplasmic binding proteins: a versatile superfamily for protein engineering.</title>
        <authorList>
            <person name="Dwyer M.A."/>
            <person name="Hellinga H.W."/>
        </authorList>
    </citation>
    <scope>NUCLEOTIDE SEQUENCE</scope>
</reference>
<dbReference type="InterPro" id="IPR028081">
    <property type="entry name" value="Leu-bd"/>
</dbReference>
<evidence type="ECO:0000259" key="4">
    <source>
        <dbReference type="Pfam" id="PF13458"/>
    </source>
</evidence>
<name>A0A8B6X5X3_9BURK</name>
<reference evidence="6" key="3">
    <citation type="journal article" date="2004" name="Curr. Opin. Struct. Biol.">
        <title>Structure and mechanism of ABC transporters.</title>
        <authorList>
            <person name="Locher K.P."/>
        </authorList>
    </citation>
    <scope>NUCLEOTIDE SEQUENCE</scope>
</reference>